<dbReference type="EMBL" id="JAHRIP010079140">
    <property type="protein sequence ID" value="MEQ2312478.1"/>
    <property type="molecule type" value="Genomic_DNA"/>
</dbReference>
<name>A0ABV1A1Q5_9TELE</name>
<gene>
    <name evidence="1" type="ORF">AMECASPLE_031432</name>
</gene>
<organism evidence="1 2">
    <name type="scientific">Ameca splendens</name>
    <dbReference type="NCBI Taxonomy" id="208324"/>
    <lineage>
        <taxon>Eukaryota</taxon>
        <taxon>Metazoa</taxon>
        <taxon>Chordata</taxon>
        <taxon>Craniata</taxon>
        <taxon>Vertebrata</taxon>
        <taxon>Euteleostomi</taxon>
        <taxon>Actinopterygii</taxon>
        <taxon>Neopterygii</taxon>
        <taxon>Teleostei</taxon>
        <taxon>Neoteleostei</taxon>
        <taxon>Acanthomorphata</taxon>
        <taxon>Ovalentaria</taxon>
        <taxon>Atherinomorphae</taxon>
        <taxon>Cyprinodontiformes</taxon>
        <taxon>Goodeidae</taxon>
        <taxon>Ameca</taxon>
    </lineage>
</organism>
<evidence type="ECO:0000313" key="2">
    <source>
        <dbReference type="Proteomes" id="UP001469553"/>
    </source>
</evidence>
<reference evidence="1 2" key="1">
    <citation type="submission" date="2021-06" db="EMBL/GenBank/DDBJ databases">
        <authorList>
            <person name="Palmer J.M."/>
        </authorList>
    </citation>
    <scope>NUCLEOTIDE SEQUENCE [LARGE SCALE GENOMIC DNA]</scope>
    <source>
        <strain evidence="1 2">AS_MEX2019</strain>
        <tissue evidence="1">Muscle</tissue>
    </source>
</reference>
<evidence type="ECO:0000313" key="1">
    <source>
        <dbReference type="EMBL" id="MEQ2312478.1"/>
    </source>
</evidence>
<accession>A0ABV1A1Q5</accession>
<proteinExistence type="predicted"/>
<sequence>MNWGVKKQHKPDPSCSTRRCNNKDIPSMYSHQLQIEAICLHVGDLFSELADKKGKKKIQKTLYTNKNVRYHCALHRPYSHKGLSVFYLSKSYKITVWLSIQQDVPLHTPELCRGDSCSPLILNKYFWARVKSRGIIGSSRAGFRWEDIIIKVSLVCDIPCWEISGYNKGRSI</sequence>
<keyword evidence="2" id="KW-1185">Reference proteome</keyword>
<comment type="caution">
    <text evidence="1">The sequence shown here is derived from an EMBL/GenBank/DDBJ whole genome shotgun (WGS) entry which is preliminary data.</text>
</comment>
<dbReference type="Proteomes" id="UP001469553">
    <property type="component" value="Unassembled WGS sequence"/>
</dbReference>
<protein>
    <submittedName>
        <fullName evidence="1">Uncharacterized protein</fullName>
    </submittedName>
</protein>